<sequence length="133" mass="15090">MLTTPTIDQLPDLRKGLRKRKVPIIRLGMRGSFDSLGSFSVSKATDAFLIEWQIKNCTSKSSNFKDLCTDPRLELNRLELGWLIAAMFDFEAQRIIDSIGHPIEGFNAASQPRKAAEDWRHWAKVKAGHMYGL</sequence>
<accession>A0A1W2CCT5</accession>
<dbReference type="EMBL" id="FWXJ01000022">
    <property type="protein sequence ID" value="SMC82990.1"/>
    <property type="molecule type" value="Genomic_DNA"/>
</dbReference>
<protein>
    <submittedName>
        <fullName evidence="1">Uncharacterized protein</fullName>
    </submittedName>
</protein>
<evidence type="ECO:0000313" key="2">
    <source>
        <dbReference type="Proteomes" id="UP000192708"/>
    </source>
</evidence>
<dbReference type="Proteomes" id="UP000192708">
    <property type="component" value="Unassembled WGS sequence"/>
</dbReference>
<reference evidence="1 2" key="1">
    <citation type="submission" date="2017-04" db="EMBL/GenBank/DDBJ databases">
        <authorList>
            <person name="Afonso C.L."/>
            <person name="Miller P.J."/>
            <person name="Scott M.A."/>
            <person name="Spackman E."/>
            <person name="Goraichik I."/>
            <person name="Dimitrov K.M."/>
            <person name="Suarez D.L."/>
            <person name="Swayne D.E."/>
        </authorList>
    </citation>
    <scope>NUCLEOTIDE SEQUENCE [LARGE SCALE GENOMIC DNA]</scope>
    <source>
        <strain evidence="1 2">VK13</strain>
    </source>
</reference>
<evidence type="ECO:0000313" key="1">
    <source>
        <dbReference type="EMBL" id="SMC82990.1"/>
    </source>
</evidence>
<name>A0A1W2CCT5_9BURK</name>
<keyword evidence="2" id="KW-1185">Reference proteome</keyword>
<dbReference type="AlphaFoldDB" id="A0A1W2CCT5"/>
<gene>
    <name evidence="1" type="ORF">SAMN06296008_12216</name>
</gene>
<proteinExistence type="predicted"/>
<organism evidence="1 2">
    <name type="scientific">Polynucleobacter kasalickyi</name>
    <dbReference type="NCBI Taxonomy" id="1938817"/>
    <lineage>
        <taxon>Bacteria</taxon>
        <taxon>Pseudomonadati</taxon>
        <taxon>Pseudomonadota</taxon>
        <taxon>Betaproteobacteria</taxon>
        <taxon>Burkholderiales</taxon>
        <taxon>Burkholderiaceae</taxon>
        <taxon>Polynucleobacter</taxon>
    </lineage>
</organism>
<dbReference type="RefSeq" id="WP_084286050.1">
    <property type="nucleotide sequence ID" value="NZ_FWXJ01000022.1"/>
</dbReference>